<gene>
    <name evidence="1" type="primary">jg5007</name>
    <name evidence="1" type="ORF">PAEG_LOCUS7315</name>
</gene>
<proteinExistence type="predicted"/>
<dbReference type="Proteomes" id="UP000838756">
    <property type="component" value="Unassembled WGS sequence"/>
</dbReference>
<evidence type="ECO:0000313" key="2">
    <source>
        <dbReference type="Proteomes" id="UP000838756"/>
    </source>
</evidence>
<organism evidence="1 2">
    <name type="scientific">Pararge aegeria aegeria</name>
    <dbReference type="NCBI Taxonomy" id="348720"/>
    <lineage>
        <taxon>Eukaryota</taxon>
        <taxon>Metazoa</taxon>
        <taxon>Ecdysozoa</taxon>
        <taxon>Arthropoda</taxon>
        <taxon>Hexapoda</taxon>
        <taxon>Insecta</taxon>
        <taxon>Pterygota</taxon>
        <taxon>Neoptera</taxon>
        <taxon>Endopterygota</taxon>
        <taxon>Lepidoptera</taxon>
        <taxon>Glossata</taxon>
        <taxon>Ditrysia</taxon>
        <taxon>Papilionoidea</taxon>
        <taxon>Nymphalidae</taxon>
        <taxon>Satyrinae</taxon>
        <taxon>Satyrini</taxon>
        <taxon>Parargina</taxon>
        <taxon>Pararge</taxon>
    </lineage>
</organism>
<dbReference type="AlphaFoldDB" id="A0A8S4QXP2"/>
<evidence type="ECO:0000313" key="1">
    <source>
        <dbReference type="EMBL" id="CAH2226620.1"/>
    </source>
</evidence>
<dbReference type="OrthoDB" id="10255210at2759"/>
<comment type="caution">
    <text evidence="1">The sequence shown here is derived from an EMBL/GenBank/DDBJ whole genome shotgun (WGS) entry which is preliminary data.</text>
</comment>
<reference evidence="1" key="1">
    <citation type="submission" date="2022-03" db="EMBL/GenBank/DDBJ databases">
        <authorList>
            <person name="Lindestad O."/>
        </authorList>
    </citation>
    <scope>NUCLEOTIDE SEQUENCE</scope>
</reference>
<keyword evidence="2" id="KW-1185">Reference proteome</keyword>
<protein>
    <submittedName>
        <fullName evidence="1">Jg5007 protein</fullName>
    </submittedName>
</protein>
<sequence>SLPPHIGIGAPEDTLGSCFGLIPKPPHKDIIKYNLNANKVLEQPCTIGRPPKRFTENIELLGTAGNKRPMTVDFETPSKVPRNLTLDWFIG</sequence>
<feature type="non-terminal residue" evidence="1">
    <location>
        <position position="1"/>
    </location>
</feature>
<accession>A0A8S4QXP2</accession>
<name>A0A8S4QXP2_9NEOP</name>
<dbReference type="EMBL" id="CAKXAJ010021693">
    <property type="protein sequence ID" value="CAH2226620.1"/>
    <property type="molecule type" value="Genomic_DNA"/>
</dbReference>